<feature type="transmembrane region" description="Helical" evidence="1">
    <location>
        <begin position="177"/>
        <end position="201"/>
    </location>
</feature>
<feature type="transmembrane region" description="Helical" evidence="1">
    <location>
        <begin position="108"/>
        <end position="132"/>
    </location>
</feature>
<gene>
    <name evidence="2" type="ORF">H9830_10545</name>
</gene>
<sequence>MEYRKALASAVLRTITILVVAGIAVLAATLTAAARAGNDQILAQLGPLAGHSGWNLLTGVSAQITAAGALLAFGVALSWSFGREFTDGTITGLFALPVTRPTIALAKFAVHLAWTGLVALTLAVFVLAAGLILNLGPIDSDVWHQLARQGMLTILTGLLAAPAGWAASLGRGSLPGIAATIAILIAAQVTAIAVPGTAAWLPFSAPALWALQPTAVHAGQLATVAIVPIVFAVVTSVTWQRLQLDR</sequence>
<name>A0A9D1YW58_9MICO</name>
<reference evidence="2" key="2">
    <citation type="submission" date="2021-04" db="EMBL/GenBank/DDBJ databases">
        <authorList>
            <person name="Gilroy R."/>
        </authorList>
    </citation>
    <scope>NUCLEOTIDE SEQUENCE</scope>
    <source>
        <strain evidence="2">ChiGjej1B1-98</strain>
    </source>
</reference>
<dbReference type="EMBL" id="DXDC01000319">
    <property type="protein sequence ID" value="HIY66700.1"/>
    <property type="molecule type" value="Genomic_DNA"/>
</dbReference>
<feature type="transmembrane region" description="Helical" evidence="1">
    <location>
        <begin position="221"/>
        <end position="239"/>
    </location>
</feature>
<evidence type="ECO:0000313" key="3">
    <source>
        <dbReference type="Proteomes" id="UP000824005"/>
    </source>
</evidence>
<protein>
    <submittedName>
        <fullName evidence="2">ABC transporter permease</fullName>
    </submittedName>
</protein>
<reference evidence="2" key="1">
    <citation type="journal article" date="2021" name="PeerJ">
        <title>Extensive microbial diversity within the chicken gut microbiome revealed by metagenomics and culture.</title>
        <authorList>
            <person name="Gilroy R."/>
            <person name="Ravi A."/>
            <person name="Getino M."/>
            <person name="Pursley I."/>
            <person name="Horton D.L."/>
            <person name="Alikhan N.F."/>
            <person name="Baker D."/>
            <person name="Gharbi K."/>
            <person name="Hall N."/>
            <person name="Watson M."/>
            <person name="Adriaenssens E.M."/>
            <person name="Foster-Nyarko E."/>
            <person name="Jarju S."/>
            <person name="Secka A."/>
            <person name="Antonio M."/>
            <person name="Oren A."/>
            <person name="Chaudhuri R.R."/>
            <person name="La Ragione R."/>
            <person name="Hildebrand F."/>
            <person name="Pallen M.J."/>
        </authorList>
    </citation>
    <scope>NUCLEOTIDE SEQUENCE</scope>
    <source>
        <strain evidence="2">ChiGjej1B1-98</strain>
    </source>
</reference>
<keyword evidence="1" id="KW-1133">Transmembrane helix</keyword>
<dbReference type="PANTHER" id="PTHR37305:SF1">
    <property type="entry name" value="MEMBRANE PROTEIN"/>
    <property type="match status" value="1"/>
</dbReference>
<comment type="caution">
    <text evidence="2">The sequence shown here is derived from an EMBL/GenBank/DDBJ whole genome shotgun (WGS) entry which is preliminary data.</text>
</comment>
<keyword evidence="1" id="KW-0812">Transmembrane</keyword>
<dbReference type="Proteomes" id="UP000824005">
    <property type="component" value="Unassembled WGS sequence"/>
</dbReference>
<dbReference type="AlphaFoldDB" id="A0A9D1YW58"/>
<feature type="transmembrane region" description="Helical" evidence="1">
    <location>
        <begin position="12"/>
        <end position="34"/>
    </location>
</feature>
<evidence type="ECO:0000256" key="1">
    <source>
        <dbReference type="SAM" id="Phobius"/>
    </source>
</evidence>
<dbReference type="PANTHER" id="PTHR37305">
    <property type="entry name" value="INTEGRAL MEMBRANE PROTEIN-RELATED"/>
    <property type="match status" value="1"/>
</dbReference>
<dbReference type="Pfam" id="PF12730">
    <property type="entry name" value="ABC2_membrane_4"/>
    <property type="match status" value="1"/>
</dbReference>
<feature type="transmembrane region" description="Helical" evidence="1">
    <location>
        <begin position="152"/>
        <end position="170"/>
    </location>
</feature>
<keyword evidence="1" id="KW-0472">Membrane</keyword>
<feature type="transmembrane region" description="Helical" evidence="1">
    <location>
        <begin position="54"/>
        <end position="77"/>
    </location>
</feature>
<organism evidence="2 3">
    <name type="scientific">Candidatus Agrococcus pullicola</name>
    <dbReference type="NCBI Taxonomy" id="2838429"/>
    <lineage>
        <taxon>Bacteria</taxon>
        <taxon>Bacillati</taxon>
        <taxon>Actinomycetota</taxon>
        <taxon>Actinomycetes</taxon>
        <taxon>Micrococcales</taxon>
        <taxon>Microbacteriaceae</taxon>
        <taxon>Agrococcus</taxon>
    </lineage>
</organism>
<evidence type="ECO:0000313" key="2">
    <source>
        <dbReference type="EMBL" id="HIY66700.1"/>
    </source>
</evidence>
<accession>A0A9D1YW58</accession>
<proteinExistence type="predicted"/>